<dbReference type="InterPro" id="IPR014016">
    <property type="entry name" value="UvrD-like_ATP-bd"/>
</dbReference>
<accession>A0A5E4TWK3</accession>
<organism evidence="18 19">
    <name type="scientific">Pandoraea pneumonica</name>
    <dbReference type="NCBI Taxonomy" id="2508299"/>
    <lineage>
        <taxon>Bacteria</taxon>
        <taxon>Pseudomonadati</taxon>
        <taxon>Pseudomonadota</taxon>
        <taxon>Betaproteobacteria</taxon>
        <taxon>Burkholderiales</taxon>
        <taxon>Burkholderiaceae</taxon>
        <taxon>Pandoraea</taxon>
    </lineage>
</organism>
<evidence type="ECO:0000313" key="18">
    <source>
        <dbReference type="EMBL" id="VVD91921.1"/>
    </source>
</evidence>
<dbReference type="Pfam" id="PF12705">
    <property type="entry name" value="PDDEXK_1"/>
    <property type="match status" value="1"/>
</dbReference>
<evidence type="ECO:0000256" key="11">
    <source>
        <dbReference type="ARBA" id="ARBA00023235"/>
    </source>
</evidence>
<dbReference type="Proteomes" id="UP000366945">
    <property type="component" value="Unassembled WGS sequence"/>
</dbReference>
<dbReference type="OrthoDB" id="5905204at2"/>
<keyword evidence="19" id="KW-1185">Reference proteome</keyword>
<feature type="domain" description="UvrD-like helicase C-terminal" evidence="17">
    <location>
        <begin position="432"/>
        <end position="703"/>
    </location>
</feature>
<dbReference type="InterPro" id="IPR027417">
    <property type="entry name" value="P-loop_NTPase"/>
</dbReference>
<reference evidence="18 19" key="1">
    <citation type="submission" date="2019-08" db="EMBL/GenBank/DDBJ databases">
        <authorList>
            <person name="Peeters C."/>
        </authorList>
    </citation>
    <scope>NUCLEOTIDE SEQUENCE [LARGE SCALE GENOMIC DNA]</scope>
    <source>
        <strain evidence="18 19">LMG 31114</strain>
    </source>
</reference>
<protein>
    <recommendedName>
        <fullName evidence="13">DNA 3'-5' helicase</fullName>
        <ecNumber evidence="13">5.6.2.4</ecNumber>
    </recommendedName>
</protein>
<keyword evidence="9" id="KW-0238">DNA-binding</keyword>
<dbReference type="GO" id="GO:0000725">
    <property type="term" value="P:recombinational repair"/>
    <property type="evidence" value="ECO:0007669"/>
    <property type="project" value="TreeGrafter"/>
</dbReference>
<keyword evidence="6 15" id="KW-0347">Helicase</keyword>
<evidence type="ECO:0000256" key="3">
    <source>
        <dbReference type="ARBA" id="ARBA00022741"/>
    </source>
</evidence>
<dbReference type="SUPFAM" id="SSF52980">
    <property type="entry name" value="Restriction endonuclease-like"/>
    <property type="match status" value="1"/>
</dbReference>
<keyword evidence="7" id="KW-0269">Exonuclease</keyword>
<keyword evidence="2" id="KW-0540">Nuclease</keyword>
<dbReference type="Pfam" id="PF13361">
    <property type="entry name" value="UvrD_C"/>
    <property type="match status" value="1"/>
</dbReference>
<keyword evidence="10" id="KW-0234">DNA repair</keyword>
<evidence type="ECO:0000259" key="17">
    <source>
        <dbReference type="PROSITE" id="PS51217"/>
    </source>
</evidence>
<comment type="similarity">
    <text evidence="1">Belongs to the helicase family. UvrD subfamily.</text>
</comment>
<dbReference type="InterPro" id="IPR011335">
    <property type="entry name" value="Restrct_endonuc-II-like"/>
</dbReference>
<feature type="binding site" evidence="15">
    <location>
        <begin position="9"/>
        <end position="16"/>
    </location>
    <ligand>
        <name>ATP</name>
        <dbReference type="ChEBI" id="CHEBI:30616"/>
    </ligand>
</feature>
<proteinExistence type="inferred from homology"/>
<dbReference type="GeneID" id="300403752"/>
<dbReference type="GO" id="GO:0043138">
    <property type="term" value="F:3'-5' DNA helicase activity"/>
    <property type="evidence" value="ECO:0007669"/>
    <property type="project" value="UniProtKB-EC"/>
</dbReference>
<evidence type="ECO:0000259" key="16">
    <source>
        <dbReference type="PROSITE" id="PS51198"/>
    </source>
</evidence>
<dbReference type="GO" id="GO:0003677">
    <property type="term" value="F:DNA binding"/>
    <property type="evidence" value="ECO:0007669"/>
    <property type="project" value="UniProtKB-KW"/>
</dbReference>
<evidence type="ECO:0000256" key="13">
    <source>
        <dbReference type="ARBA" id="ARBA00034808"/>
    </source>
</evidence>
<evidence type="ECO:0000256" key="2">
    <source>
        <dbReference type="ARBA" id="ARBA00022722"/>
    </source>
</evidence>
<keyword evidence="5 15" id="KW-0378">Hydrolase</keyword>
<dbReference type="InterPro" id="IPR013986">
    <property type="entry name" value="DExx_box_DNA_helicase_dom_sf"/>
</dbReference>
<keyword evidence="3 15" id="KW-0547">Nucleotide-binding</keyword>
<gene>
    <name evidence="18" type="ORF">PPN31114_01706</name>
</gene>
<evidence type="ECO:0000256" key="5">
    <source>
        <dbReference type="ARBA" id="ARBA00022801"/>
    </source>
</evidence>
<evidence type="ECO:0000256" key="6">
    <source>
        <dbReference type="ARBA" id="ARBA00022806"/>
    </source>
</evidence>
<evidence type="ECO:0000256" key="4">
    <source>
        <dbReference type="ARBA" id="ARBA00022763"/>
    </source>
</evidence>
<dbReference type="EMBL" id="CABPSK010000001">
    <property type="protein sequence ID" value="VVD91921.1"/>
    <property type="molecule type" value="Genomic_DNA"/>
</dbReference>
<feature type="domain" description="UvrD-like helicase ATP-binding" evidence="16">
    <location>
        <begin position="1"/>
        <end position="409"/>
    </location>
</feature>
<evidence type="ECO:0000256" key="9">
    <source>
        <dbReference type="ARBA" id="ARBA00023125"/>
    </source>
</evidence>
<dbReference type="AlphaFoldDB" id="A0A5E4TWK3"/>
<evidence type="ECO:0000256" key="14">
    <source>
        <dbReference type="ARBA" id="ARBA00048988"/>
    </source>
</evidence>
<dbReference type="Gene3D" id="1.10.10.160">
    <property type="match status" value="1"/>
</dbReference>
<dbReference type="GO" id="GO:0005829">
    <property type="term" value="C:cytosol"/>
    <property type="evidence" value="ECO:0007669"/>
    <property type="project" value="TreeGrafter"/>
</dbReference>
<dbReference type="InterPro" id="IPR011604">
    <property type="entry name" value="PDDEXK-like_dom_sf"/>
</dbReference>
<sequence>MNNIEFVSAGAGSGKTYKLTETLAQALESGFARPHAILATTFTVKAATELRERARSWLLEKGRVDLATAIGQARLGTVNGVCGHMLKRFCFELGLSPDQTVLSEGQTKRLLETSLAETLDAVGQSELVRLTRRFGIEQEDWAKTVKDVVKAALDNDIAPAALRTMGPHNADQMLANWPAPTAGTDPTTVLVAAVATARQEVSSYVEAQVAAGAKVAKNLQDGLAYLQQLERAFREDRWSWPDWIGAAGIDAGAKVKDLLEPVKTAAQVHESHPAFHSEVRRYLELIFNLAADALDAYAEAKKAMGAVDFSDQEVLLLRAIRENTSVREALADELDLVMVDEFQDTSPLQLALFVEFANLAKRSIWVGDPKQAIYGFRGTDASLIAGVIGAIPGWGGTIGQPLTTSRRSTPALVSLTNAVFGGAFQADLTPQDVQLQPARKDLPGQRSLLNWNFESSKNGTDYLALGQAVAELLASGAQVEDRVTKTLRAIRPSDIGVLCRRNDQVDLAVTSLTRWGIPSESPRAGLLGTAEAIFVLACLRRMNDVSDTVASAVVLTLADGTPIDIWLADRLDYLGQADAKAHEWKTHGESAHPLLARLEGLRPAFTSLTPLEALRLATAESHVAQLVAQWSGSPHEARNRLANVEALVELGKAYEDECVAAKRPATVSGMLRWLDAAAEAEDDSRAATADNAVTVLTYHGSKGLEWPVVVLTSLGDTARSAIWSVRARTEGAFDPQLPLGNRFIHCWLKTWGKRSPPQAAANAEASATGEAMQKDAVAESKRLLYVGLTRARDVNVLVSFSRKSGPVRSWVDEVPGASPLLFGPTEELVLPDGQRCSRASKDWSKDECAMEPPARAPQDRHWFTRRPHASAVPLWYGPSSAVGGQFDIAETADVGIRIALTGKPDMADLGTAVHHCIARAGARGAVEQGDVSSILSNWGVGNTVDNAAVVAQLTAFRAWCHERWPGCPTFVEVPIEANRPDGTRVRGRIDLLVQSSKGWILVDHKSNPGGSDRNEQLALEHGPQLAAYAEALVAATGISVAEQWLYFPVAARALRLARECT</sequence>
<dbReference type="PANTHER" id="PTHR11070">
    <property type="entry name" value="UVRD / RECB / PCRA DNA HELICASE FAMILY MEMBER"/>
    <property type="match status" value="1"/>
</dbReference>
<dbReference type="PROSITE" id="PS51198">
    <property type="entry name" value="UVRD_HELICASE_ATP_BIND"/>
    <property type="match status" value="1"/>
</dbReference>
<comment type="catalytic activity">
    <reaction evidence="14">
        <text>ATP + H2O = ADP + phosphate + H(+)</text>
        <dbReference type="Rhea" id="RHEA:13065"/>
        <dbReference type="ChEBI" id="CHEBI:15377"/>
        <dbReference type="ChEBI" id="CHEBI:15378"/>
        <dbReference type="ChEBI" id="CHEBI:30616"/>
        <dbReference type="ChEBI" id="CHEBI:43474"/>
        <dbReference type="ChEBI" id="CHEBI:456216"/>
        <dbReference type="EC" id="5.6.2.4"/>
    </reaction>
</comment>
<evidence type="ECO:0000256" key="7">
    <source>
        <dbReference type="ARBA" id="ARBA00022839"/>
    </source>
</evidence>
<dbReference type="PANTHER" id="PTHR11070:SF23">
    <property type="entry name" value="RECBCD ENZYME SUBUNIT RECB"/>
    <property type="match status" value="1"/>
</dbReference>
<name>A0A5E4TWK3_9BURK</name>
<dbReference type="RefSeq" id="WP_150678939.1">
    <property type="nucleotide sequence ID" value="NZ_CABPSK010000001.1"/>
</dbReference>
<dbReference type="GO" id="GO:0009338">
    <property type="term" value="C:exodeoxyribonuclease V complex"/>
    <property type="evidence" value="ECO:0007669"/>
    <property type="project" value="TreeGrafter"/>
</dbReference>
<keyword evidence="8 15" id="KW-0067">ATP-binding</keyword>
<evidence type="ECO:0000256" key="1">
    <source>
        <dbReference type="ARBA" id="ARBA00009922"/>
    </source>
</evidence>
<keyword evidence="11" id="KW-0413">Isomerase</keyword>
<dbReference type="PROSITE" id="PS51217">
    <property type="entry name" value="UVRD_HELICASE_CTER"/>
    <property type="match status" value="1"/>
</dbReference>
<evidence type="ECO:0000313" key="19">
    <source>
        <dbReference type="Proteomes" id="UP000366945"/>
    </source>
</evidence>
<dbReference type="Gene3D" id="3.40.50.300">
    <property type="entry name" value="P-loop containing nucleotide triphosphate hydrolases"/>
    <property type="match status" value="4"/>
</dbReference>
<evidence type="ECO:0000256" key="12">
    <source>
        <dbReference type="ARBA" id="ARBA00034617"/>
    </source>
</evidence>
<evidence type="ECO:0000256" key="8">
    <source>
        <dbReference type="ARBA" id="ARBA00022840"/>
    </source>
</evidence>
<keyword evidence="4" id="KW-0227">DNA damage</keyword>
<evidence type="ECO:0000256" key="10">
    <source>
        <dbReference type="ARBA" id="ARBA00023204"/>
    </source>
</evidence>
<evidence type="ECO:0000256" key="15">
    <source>
        <dbReference type="PROSITE-ProRule" id="PRU00560"/>
    </source>
</evidence>
<dbReference type="EC" id="5.6.2.4" evidence="13"/>
<dbReference type="GO" id="GO:0005524">
    <property type="term" value="F:ATP binding"/>
    <property type="evidence" value="ECO:0007669"/>
    <property type="project" value="UniProtKB-UniRule"/>
</dbReference>
<dbReference type="SUPFAM" id="SSF52540">
    <property type="entry name" value="P-loop containing nucleoside triphosphate hydrolases"/>
    <property type="match status" value="1"/>
</dbReference>
<dbReference type="Gene3D" id="3.90.320.10">
    <property type="match status" value="1"/>
</dbReference>
<dbReference type="InterPro" id="IPR014017">
    <property type="entry name" value="DNA_helicase_UvrD-like_C"/>
</dbReference>
<dbReference type="InterPro" id="IPR038726">
    <property type="entry name" value="PDDEXK_AddAB-type"/>
</dbReference>
<comment type="catalytic activity">
    <reaction evidence="12">
        <text>Couples ATP hydrolysis with the unwinding of duplex DNA by translocating in the 3'-5' direction.</text>
        <dbReference type="EC" id="5.6.2.4"/>
    </reaction>
</comment>
<dbReference type="GO" id="GO:0004527">
    <property type="term" value="F:exonuclease activity"/>
    <property type="evidence" value="ECO:0007669"/>
    <property type="project" value="UniProtKB-KW"/>
</dbReference>
<dbReference type="Pfam" id="PF00580">
    <property type="entry name" value="UvrD-helicase"/>
    <property type="match status" value="1"/>
</dbReference>
<dbReference type="InterPro" id="IPR000212">
    <property type="entry name" value="DNA_helicase_UvrD/REP"/>
</dbReference>